<name>F2U537_SALR5</name>
<feature type="region of interest" description="Disordered" evidence="1">
    <location>
        <begin position="150"/>
        <end position="199"/>
    </location>
</feature>
<keyword evidence="3" id="KW-1185">Reference proteome</keyword>
<protein>
    <submittedName>
        <fullName evidence="2">Uncharacterized protein</fullName>
    </submittedName>
</protein>
<dbReference type="GeneID" id="16076576"/>
<proteinExistence type="predicted"/>
<dbReference type="InParanoid" id="F2U537"/>
<evidence type="ECO:0000313" key="3">
    <source>
        <dbReference type="Proteomes" id="UP000007799"/>
    </source>
</evidence>
<dbReference type="EMBL" id="GL832961">
    <property type="protein sequence ID" value="EGD82753.1"/>
    <property type="molecule type" value="Genomic_DNA"/>
</dbReference>
<evidence type="ECO:0000313" key="2">
    <source>
        <dbReference type="EMBL" id="EGD82753.1"/>
    </source>
</evidence>
<reference evidence="2" key="1">
    <citation type="submission" date="2009-08" db="EMBL/GenBank/DDBJ databases">
        <title>Annotation of Salpingoeca rosetta.</title>
        <authorList>
            <consortium name="The Broad Institute Genome Sequencing Platform"/>
            <person name="Russ C."/>
            <person name="Cuomo C."/>
            <person name="Burger G."/>
            <person name="Gray M.W."/>
            <person name="Holland P.W.H."/>
            <person name="King N."/>
            <person name="Lang F.B.F."/>
            <person name="Roger A.J."/>
            <person name="Ruiz-Trillo I."/>
            <person name="Young S.K."/>
            <person name="Zeng Q."/>
            <person name="Gargeya S."/>
            <person name="Alvarado L."/>
            <person name="Berlin A."/>
            <person name="Chapman S.B."/>
            <person name="Chen Z."/>
            <person name="Freedman E."/>
            <person name="Gellesch M."/>
            <person name="Goldberg J."/>
            <person name="Griggs A."/>
            <person name="Gujja S."/>
            <person name="Heilman E."/>
            <person name="Heiman D."/>
            <person name="Howarth C."/>
            <person name="Mehta T."/>
            <person name="Neiman D."/>
            <person name="Pearson M."/>
            <person name="Roberts A."/>
            <person name="Saif S."/>
            <person name="Shea T."/>
            <person name="Shenoy N."/>
            <person name="Sisk P."/>
            <person name="Stolte C."/>
            <person name="Sykes S."/>
            <person name="White J."/>
            <person name="Yandava C."/>
            <person name="Haas B."/>
            <person name="Nusbaum C."/>
            <person name="Birren B."/>
        </authorList>
    </citation>
    <scope>NUCLEOTIDE SEQUENCE [LARGE SCALE GENOMIC DNA]</scope>
    <source>
        <strain evidence="2">ATCC 50818</strain>
    </source>
</reference>
<gene>
    <name evidence="2" type="ORF">PTSG_03404</name>
</gene>
<sequence length="447" mass="48577">MSDPLSPSRVADSMLRSGNTPGRTPKPGRHMLFTPPRQFTRFNPNDPLFQSEFTATASTLLSGLDADISGMESMVLDSSMIMSPSGQYVLSPPRPGQFTLEGGLTAFPTTATPKFKSPSLKPFPVNSPFAMMSSPGNAYACHTADILRGSGAKKKHSKRRLLDDSTVSDTSALDMSSSSAMSQGDHDTSVNGFATSSPLGRSATADVQVVQDTSQTTAAPTSTAATTAVMMVPHSMVVNGQAFVPQSQVMQQPQQQQQQSHHQQHHVFTATQAGHTVQQEGQVLHVPAPQPTQQQQQQQQHMASTSNSHSEHTTARPTRSKARKGTATKRGEYKCGKCGFFPKKAKHNCALERAKRAASQSKTSHKKYATSTFQTPTQQQQTQHVQQQQVQQQHQMVHPHHQQQHQMVQGAPAFAVTMAPGQYANVVQLSQPPQSLEGFQPMFTGNW</sequence>
<dbReference type="OrthoDB" id="10684745at2759"/>
<dbReference type="KEGG" id="sre:PTSG_03404"/>
<accession>F2U537</accession>
<feature type="compositionally biased region" description="Polar residues" evidence="1">
    <location>
        <begin position="189"/>
        <end position="199"/>
    </location>
</feature>
<feature type="region of interest" description="Disordered" evidence="1">
    <location>
        <begin position="1"/>
        <end position="30"/>
    </location>
</feature>
<dbReference type="Proteomes" id="UP000007799">
    <property type="component" value="Unassembled WGS sequence"/>
</dbReference>
<dbReference type="RefSeq" id="XP_004995989.1">
    <property type="nucleotide sequence ID" value="XM_004995932.1"/>
</dbReference>
<feature type="compositionally biased region" description="Low complexity" evidence="1">
    <location>
        <begin position="168"/>
        <end position="182"/>
    </location>
</feature>
<dbReference type="AlphaFoldDB" id="F2U537"/>
<feature type="compositionally biased region" description="Basic residues" evidence="1">
    <location>
        <begin position="318"/>
        <end position="327"/>
    </location>
</feature>
<evidence type="ECO:0000256" key="1">
    <source>
        <dbReference type="SAM" id="MobiDB-lite"/>
    </source>
</evidence>
<feature type="region of interest" description="Disordered" evidence="1">
    <location>
        <begin position="289"/>
        <end position="329"/>
    </location>
</feature>
<organism evidence="3">
    <name type="scientific">Salpingoeca rosetta (strain ATCC 50818 / BSB-021)</name>
    <dbReference type="NCBI Taxonomy" id="946362"/>
    <lineage>
        <taxon>Eukaryota</taxon>
        <taxon>Choanoflagellata</taxon>
        <taxon>Craspedida</taxon>
        <taxon>Salpingoecidae</taxon>
        <taxon>Salpingoeca</taxon>
    </lineage>
</organism>